<dbReference type="InterPro" id="IPR015943">
    <property type="entry name" value="WD40/YVTN_repeat-like_dom_sf"/>
</dbReference>
<dbReference type="SMART" id="SM00320">
    <property type="entry name" value="WD40"/>
    <property type="match status" value="4"/>
</dbReference>
<sequence length="617" mass="65999">MQGGGNRPYLGKRSSFSNFSPYRGAGGMAAQNGTLQDQMLDSPPKPRQHFASYGGPPSSNAFGRANRLEDYAAGGSGSAGANASTNTAPGSATGPGSTGTGMTTSAAVNTAVRGHSHSHSHSYQQLAPPHQTDNQFSNGTSGYYGNLASTSQYPSNPNTATPGHPLYSTYNHHTRRNAYYESHWPLYAADWTSVEYASTDIVAVGTFSEDRNTNKIQILHATKPTSESLQLTHTAEAVVAYPATKIAWEPNQTSTASSTPAPSTPSRLRMISTGDCLRLWDYDYDTHKLIQRSALLNVSHWRACASGGWGAAPNPPAPLASLESGVDGPSSSAKRSTTGSGAAPQPPEADRALESTNRDQKSKSEFLPPLTSFDWNKIDTSLVITSSIDTTCTIWDINTSTARTQLIAHDSEVNDVAYVANSVDIFASVGADGSVRVFDLRSLDHSTIIYEPANPVPLLRISANPQDRNVLAAIAQDSNKIFVLDIRFPGVPIATLEGHQKPVNAISWAPATGKNGQRRHILASGADDCQVLVWDVTSQQQQQQQQVQQSQQQQQQQQQASTVSPTSNSASLDPLAKENAPIYSFTNPIEVNNISWCATAEWLGIISGKGVQAVRFA</sequence>
<dbReference type="EMBL" id="CP014502">
    <property type="protein sequence ID" value="ANB14316.1"/>
    <property type="molecule type" value="Genomic_DNA"/>
</dbReference>
<proteinExistence type="predicted"/>
<dbReference type="RefSeq" id="XP_018736793.1">
    <property type="nucleotide sequence ID" value="XM_018882414.1"/>
</dbReference>
<feature type="compositionally biased region" description="Polar residues" evidence="4">
    <location>
        <begin position="329"/>
        <end position="340"/>
    </location>
</feature>
<protein>
    <submittedName>
        <fullName evidence="5">Uncharacterized protein</fullName>
    </submittedName>
</protein>
<evidence type="ECO:0000256" key="4">
    <source>
        <dbReference type="SAM" id="MobiDB-lite"/>
    </source>
</evidence>
<dbReference type="OrthoDB" id="1284551at2759"/>
<gene>
    <name evidence="5" type="ORF">AWJ20_5281</name>
</gene>
<feature type="compositionally biased region" description="Basic and acidic residues" evidence="4">
    <location>
        <begin position="348"/>
        <end position="364"/>
    </location>
</feature>
<organism evidence="5 6">
    <name type="scientific">Sugiyamaella lignohabitans</name>
    <dbReference type="NCBI Taxonomy" id="796027"/>
    <lineage>
        <taxon>Eukaryota</taxon>
        <taxon>Fungi</taxon>
        <taxon>Dikarya</taxon>
        <taxon>Ascomycota</taxon>
        <taxon>Saccharomycotina</taxon>
        <taxon>Dipodascomycetes</taxon>
        <taxon>Dipodascales</taxon>
        <taxon>Trichomonascaceae</taxon>
        <taxon>Sugiyamaella</taxon>
    </lineage>
</organism>
<keyword evidence="1 3" id="KW-0853">WD repeat</keyword>
<dbReference type="AlphaFoldDB" id="A0A167EPP1"/>
<feature type="repeat" description="WD" evidence="3">
    <location>
        <begin position="496"/>
        <end position="544"/>
    </location>
</feature>
<keyword evidence="6" id="KW-1185">Reference proteome</keyword>
<name>A0A167EPP1_9ASCO</name>
<feature type="compositionally biased region" description="Polar residues" evidence="4">
    <location>
        <begin position="131"/>
        <end position="161"/>
    </location>
</feature>
<feature type="repeat" description="WD" evidence="3">
    <location>
        <begin position="406"/>
        <end position="448"/>
    </location>
</feature>
<evidence type="ECO:0000313" key="5">
    <source>
        <dbReference type="EMBL" id="ANB14316.1"/>
    </source>
</evidence>
<dbReference type="InterPro" id="IPR045159">
    <property type="entry name" value="DCAF7-like"/>
</dbReference>
<dbReference type="Pfam" id="PF00400">
    <property type="entry name" value="WD40"/>
    <property type="match status" value="2"/>
</dbReference>
<feature type="region of interest" description="Disordered" evidence="4">
    <location>
        <begin position="1"/>
        <end position="164"/>
    </location>
</feature>
<dbReference type="SUPFAM" id="SSF50978">
    <property type="entry name" value="WD40 repeat-like"/>
    <property type="match status" value="1"/>
</dbReference>
<reference evidence="5 6" key="1">
    <citation type="submission" date="2016-02" db="EMBL/GenBank/DDBJ databases">
        <title>Complete genome sequence and transcriptome regulation of the pentose utilising yeast Sugiyamaella lignohabitans.</title>
        <authorList>
            <person name="Bellasio M."/>
            <person name="Peymann A."/>
            <person name="Valli M."/>
            <person name="Sipitzky M."/>
            <person name="Graf A."/>
            <person name="Sauer M."/>
            <person name="Marx H."/>
            <person name="Mattanovich D."/>
        </authorList>
    </citation>
    <scope>NUCLEOTIDE SEQUENCE [LARGE SCALE GENOMIC DNA]</scope>
    <source>
        <strain evidence="5 6">CBS 10342</strain>
    </source>
</reference>
<dbReference type="PROSITE" id="PS50082">
    <property type="entry name" value="WD_REPEATS_2"/>
    <property type="match status" value="2"/>
</dbReference>
<accession>A0A167EPP1</accession>
<evidence type="ECO:0000256" key="1">
    <source>
        <dbReference type="ARBA" id="ARBA00022574"/>
    </source>
</evidence>
<feature type="compositionally biased region" description="Low complexity" evidence="4">
    <location>
        <begin position="79"/>
        <end position="107"/>
    </location>
</feature>
<evidence type="ECO:0000313" key="6">
    <source>
        <dbReference type="Proteomes" id="UP000189580"/>
    </source>
</evidence>
<evidence type="ECO:0000256" key="3">
    <source>
        <dbReference type="PROSITE-ProRule" id="PRU00221"/>
    </source>
</evidence>
<dbReference type="KEGG" id="slb:AWJ20_5281"/>
<dbReference type="Gene3D" id="2.130.10.10">
    <property type="entry name" value="YVTN repeat-like/Quinoprotein amine dehydrogenase"/>
    <property type="match status" value="1"/>
</dbReference>
<dbReference type="InterPro" id="IPR019775">
    <property type="entry name" value="WD40_repeat_CS"/>
</dbReference>
<dbReference type="InterPro" id="IPR001680">
    <property type="entry name" value="WD40_rpt"/>
</dbReference>
<keyword evidence="2" id="KW-0677">Repeat</keyword>
<dbReference type="PANTHER" id="PTHR19919">
    <property type="entry name" value="WD REPEAT CONTAINING PROTEIN"/>
    <property type="match status" value="1"/>
</dbReference>
<feature type="region of interest" description="Disordered" evidence="4">
    <location>
        <begin position="315"/>
        <end position="365"/>
    </location>
</feature>
<dbReference type="PROSITE" id="PS00678">
    <property type="entry name" value="WD_REPEATS_1"/>
    <property type="match status" value="1"/>
</dbReference>
<dbReference type="InterPro" id="IPR036322">
    <property type="entry name" value="WD40_repeat_dom_sf"/>
</dbReference>
<dbReference type="Proteomes" id="UP000189580">
    <property type="component" value="Chromosome d"/>
</dbReference>
<dbReference type="GeneID" id="30037506"/>
<dbReference type="PROSITE" id="PS50294">
    <property type="entry name" value="WD_REPEATS_REGION"/>
    <property type="match status" value="1"/>
</dbReference>
<evidence type="ECO:0000256" key="2">
    <source>
        <dbReference type="ARBA" id="ARBA00022737"/>
    </source>
</evidence>